<sequence>MHLEAWHDLFVASAGAAAALAGLIIVAMSVNIKEIIAIRSMPARAGTSIAALVLIVVVSIGALIPVQATWMLGLETLVFALVALAFAADATVRLVQDARESAAAGQRRPLSNIIANASLSVIQVIPFVVGGVILVVGGQTSVGLSWIAAGILLVFIGAVVNAWVLLVEILR</sequence>
<evidence type="ECO:0000313" key="2">
    <source>
        <dbReference type="EMBL" id="GGF38593.1"/>
    </source>
</evidence>
<dbReference type="AlphaFoldDB" id="A0A917F0K8"/>
<gene>
    <name evidence="2" type="ORF">GCM10011399_34350</name>
</gene>
<protein>
    <recommendedName>
        <fullName evidence="4">Modulator of FtsH protease</fullName>
    </recommendedName>
</protein>
<evidence type="ECO:0000313" key="3">
    <source>
        <dbReference type="Proteomes" id="UP000598775"/>
    </source>
</evidence>
<dbReference type="EMBL" id="BMGP01000007">
    <property type="protein sequence ID" value="GGF38593.1"/>
    <property type="molecule type" value="Genomic_DNA"/>
</dbReference>
<dbReference type="Proteomes" id="UP000598775">
    <property type="component" value="Unassembled WGS sequence"/>
</dbReference>
<evidence type="ECO:0000256" key="1">
    <source>
        <dbReference type="SAM" id="Phobius"/>
    </source>
</evidence>
<dbReference type="RefSeq" id="WP_188680546.1">
    <property type="nucleotide sequence ID" value="NZ_BMGP01000007.1"/>
</dbReference>
<proteinExistence type="predicted"/>
<comment type="caution">
    <text evidence="2">The sequence shown here is derived from an EMBL/GenBank/DDBJ whole genome shotgun (WGS) entry which is preliminary data.</text>
</comment>
<feature type="transmembrane region" description="Helical" evidence="1">
    <location>
        <begin position="70"/>
        <end position="92"/>
    </location>
</feature>
<name>A0A917F0K8_9MICO</name>
<reference evidence="2 3" key="1">
    <citation type="journal article" date="2014" name="Int. J. Syst. Evol. Microbiol.">
        <title>Complete genome sequence of Corynebacterium casei LMG S-19264T (=DSM 44701T), isolated from a smear-ripened cheese.</title>
        <authorList>
            <consortium name="US DOE Joint Genome Institute (JGI-PGF)"/>
            <person name="Walter F."/>
            <person name="Albersmeier A."/>
            <person name="Kalinowski J."/>
            <person name="Ruckert C."/>
        </authorList>
    </citation>
    <scope>NUCLEOTIDE SEQUENCE [LARGE SCALE GENOMIC DNA]</scope>
    <source>
        <strain evidence="2 3">CGMCC 1.12976</strain>
    </source>
</reference>
<keyword evidence="1" id="KW-1133">Transmembrane helix</keyword>
<feature type="transmembrane region" description="Helical" evidence="1">
    <location>
        <begin position="113"/>
        <end position="137"/>
    </location>
</feature>
<organism evidence="2 3">
    <name type="scientific">Subtercola lobariae</name>
    <dbReference type="NCBI Taxonomy" id="1588641"/>
    <lineage>
        <taxon>Bacteria</taxon>
        <taxon>Bacillati</taxon>
        <taxon>Actinomycetota</taxon>
        <taxon>Actinomycetes</taxon>
        <taxon>Micrococcales</taxon>
        <taxon>Microbacteriaceae</taxon>
        <taxon>Subtercola</taxon>
    </lineage>
</organism>
<feature type="transmembrane region" description="Helical" evidence="1">
    <location>
        <begin position="12"/>
        <end position="32"/>
    </location>
</feature>
<keyword evidence="1" id="KW-0812">Transmembrane</keyword>
<keyword evidence="3" id="KW-1185">Reference proteome</keyword>
<evidence type="ECO:0008006" key="4">
    <source>
        <dbReference type="Google" id="ProtNLM"/>
    </source>
</evidence>
<accession>A0A917F0K8</accession>
<feature type="transmembrane region" description="Helical" evidence="1">
    <location>
        <begin position="44"/>
        <end position="64"/>
    </location>
</feature>
<keyword evidence="1" id="KW-0472">Membrane</keyword>
<feature type="transmembrane region" description="Helical" evidence="1">
    <location>
        <begin position="143"/>
        <end position="166"/>
    </location>
</feature>